<organism evidence="3 4">
    <name type="scientific">Micromonospora halophytica</name>
    <dbReference type="NCBI Taxonomy" id="47864"/>
    <lineage>
        <taxon>Bacteria</taxon>
        <taxon>Bacillati</taxon>
        <taxon>Actinomycetota</taxon>
        <taxon>Actinomycetes</taxon>
        <taxon>Micromonosporales</taxon>
        <taxon>Micromonosporaceae</taxon>
        <taxon>Micromonospora</taxon>
    </lineage>
</organism>
<dbReference type="STRING" id="47864.GA0070560_11689"/>
<feature type="signal peptide" evidence="2">
    <location>
        <begin position="1"/>
        <end position="26"/>
    </location>
</feature>
<feature type="region of interest" description="Disordered" evidence="1">
    <location>
        <begin position="96"/>
        <end position="124"/>
    </location>
</feature>
<reference evidence="4" key="1">
    <citation type="submission" date="2016-06" db="EMBL/GenBank/DDBJ databases">
        <authorList>
            <person name="Varghese N."/>
        </authorList>
    </citation>
    <scope>NUCLEOTIDE SEQUENCE [LARGE SCALE GENOMIC DNA]</scope>
    <source>
        <strain evidence="4">DSM 43171</strain>
    </source>
</reference>
<gene>
    <name evidence="3" type="ORF">GA0070560_11689</name>
</gene>
<keyword evidence="2" id="KW-0732">Signal</keyword>
<keyword evidence="4" id="KW-1185">Reference proteome</keyword>
<dbReference type="Proteomes" id="UP000199408">
    <property type="component" value="Unassembled WGS sequence"/>
</dbReference>
<accession>A0A1C5ITK8</accession>
<evidence type="ECO:0000313" key="4">
    <source>
        <dbReference type="Proteomes" id="UP000199408"/>
    </source>
</evidence>
<evidence type="ECO:0000256" key="2">
    <source>
        <dbReference type="SAM" id="SignalP"/>
    </source>
</evidence>
<dbReference type="EMBL" id="FMDN01000016">
    <property type="protein sequence ID" value="SCG61688.1"/>
    <property type="molecule type" value="Genomic_DNA"/>
</dbReference>
<feature type="chain" id="PRO_5008719109" evidence="2">
    <location>
        <begin position="27"/>
        <end position="160"/>
    </location>
</feature>
<name>A0A1C5ITK8_9ACTN</name>
<dbReference type="AlphaFoldDB" id="A0A1C5ITK8"/>
<sequence length="160" mass="17394">MGVSRQMSRLMTAANLGALLSPLAQAVTLGGITWTTKNRVVREGTIRVDTTITALAPCRLRMTVNELRPSEPALQYLAGDGRLGFSARRLCLNTPHRPFPGTHKHRSEPGGGDEGAYEPDDIPAVPLQPRVAPGTYRAILEAFAAECFIAIGDDFIWREP</sequence>
<evidence type="ECO:0000313" key="3">
    <source>
        <dbReference type="EMBL" id="SCG61688.1"/>
    </source>
</evidence>
<proteinExistence type="predicted"/>
<protein>
    <submittedName>
        <fullName evidence="3">Uncharacterized protein</fullName>
    </submittedName>
</protein>
<evidence type="ECO:0000256" key="1">
    <source>
        <dbReference type="SAM" id="MobiDB-lite"/>
    </source>
</evidence>